<reference evidence="1 2" key="1">
    <citation type="submission" date="2019-02" db="EMBL/GenBank/DDBJ databases">
        <title>Genome sequencing of the rare red list fungi Phlebia centrifuga.</title>
        <authorList>
            <person name="Buettner E."/>
            <person name="Kellner H."/>
        </authorList>
    </citation>
    <scope>NUCLEOTIDE SEQUENCE [LARGE SCALE GENOMIC DNA]</scope>
    <source>
        <strain evidence="1 2">DSM 108282</strain>
    </source>
</reference>
<gene>
    <name evidence="1" type="ORF">EW026_g1856</name>
</gene>
<accession>A0A4S4KQ44</accession>
<evidence type="ECO:0000313" key="1">
    <source>
        <dbReference type="EMBL" id="THH00726.1"/>
    </source>
</evidence>
<sequence length="268" mass="29896">MVQCYPLYTRTESDVSPTMTWALAAIYAHRAYDNQSLLNLSTQVWEQQNKFVVPSQFIQRSQVPGTNVSLAENLRQCDYCRSRDESELFVKSHMFNGTVVIDRVDMHSCDKVAHEAVTYDSGLFIEGLSVYSNQSDQTNAMWAPFLDQVVQEAVVFSGWTGPDGINFEYERGNRQSGAQIGLRSVFIRGLFEAWSRMDQTSSTARLVESYVIVQYNALLDFASNRSNLYSPLWHGPPATALTPQGQLAALDTLNSAAGLGAPILLSSR</sequence>
<name>A0A4S4KQ44_9APHY</name>
<protein>
    <submittedName>
        <fullName evidence="1">Uncharacterized protein</fullName>
    </submittedName>
</protein>
<dbReference type="AlphaFoldDB" id="A0A4S4KQ44"/>
<evidence type="ECO:0000313" key="2">
    <source>
        <dbReference type="Proteomes" id="UP000309038"/>
    </source>
</evidence>
<proteinExistence type="predicted"/>
<dbReference type="EMBL" id="SGPJ01000042">
    <property type="protein sequence ID" value="THH00726.1"/>
    <property type="molecule type" value="Genomic_DNA"/>
</dbReference>
<dbReference type="Proteomes" id="UP000309038">
    <property type="component" value="Unassembled WGS sequence"/>
</dbReference>
<comment type="caution">
    <text evidence="1">The sequence shown here is derived from an EMBL/GenBank/DDBJ whole genome shotgun (WGS) entry which is preliminary data.</text>
</comment>
<organism evidence="1 2">
    <name type="scientific">Hermanssonia centrifuga</name>
    <dbReference type="NCBI Taxonomy" id="98765"/>
    <lineage>
        <taxon>Eukaryota</taxon>
        <taxon>Fungi</taxon>
        <taxon>Dikarya</taxon>
        <taxon>Basidiomycota</taxon>
        <taxon>Agaricomycotina</taxon>
        <taxon>Agaricomycetes</taxon>
        <taxon>Polyporales</taxon>
        <taxon>Meruliaceae</taxon>
        <taxon>Hermanssonia</taxon>
    </lineage>
</organism>
<keyword evidence="2" id="KW-1185">Reference proteome</keyword>
<dbReference type="Gene3D" id="1.50.10.20">
    <property type="match status" value="1"/>
</dbReference>